<dbReference type="InterPro" id="IPR001425">
    <property type="entry name" value="Arc/bac/fun_rhodopsins"/>
</dbReference>
<evidence type="ECO:0000256" key="6">
    <source>
        <dbReference type="SAM" id="Phobius"/>
    </source>
</evidence>
<dbReference type="Gene3D" id="1.20.1070.10">
    <property type="entry name" value="Rhodopsin 7-helix transmembrane proteins"/>
    <property type="match status" value="1"/>
</dbReference>
<feature type="transmembrane region" description="Helical" evidence="6">
    <location>
        <begin position="135"/>
        <end position="154"/>
    </location>
</feature>
<evidence type="ECO:0000313" key="7">
    <source>
        <dbReference type="EMBL" id="QHT95314.1"/>
    </source>
</evidence>
<keyword evidence="4 6" id="KW-1133">Transmembrane helix</keyword>
<dbReference type="EMBL" id="MN740240">
    <property type="protein sequence ID" value="QHT95314.1"/>
    <property type="molecule type" value="Genomic_DNA"/>
</dbReference>
<organism evidence="7">
    <name type="scientific">viral metagenome</name>
    <dbReference type="NCBI Taxonomy" id="1070528"/>
    <lineage>
        <taxon>unclassified sequences</taxon>
        <taxon>metagenomes</taxon>
        <taxon>organismal metagenomes</taxon>
    </lineage>
</organism>
<reference evidence="7" key="1">
    <citation type="journal article" date="2020" name="Nature">
        <title>Giant virus diversity and host interactions through global metagenomics.</title>
        <authorList>
            <person name="Schulz F."/>
            <person name="Roux S."/>
            <person name="Paez-Espino D."/>
            <person name="Jungbluth S."/>
            <person name="Walsh D.A."/>
            <person name="Denef V.J."/>
            <person name="McMahon K.D."/>
            <person name="Konstantinidis K.T."/>
            <person name="Eloe-Fadrosh E.A."/>
            <person name="Kyrpides N.C."/>
            <person name="Woyke T."/>
        </authorList>
    </citation>
    <scope>NUCLEOTIDE SEQUENCE</scope>
    <source>
        <strain evidence="7">GVMAG-M-3300024261-8</strain>
    </source>
</reference>
<dbReference type="AlphaFoldDB" id="A0A6C0IQ10"/>
<evidence type="ECO:0000256" key="1">
    <source>
        <dbReference type="ARBA" id="ARBA00004141"/>
    </source>
</evidence>
<proteinExistence type="inferred from homology"/>
<comment type="similarity">
    <text evidence="2">Belongs to the archaeal/bacterial/fungal opsin family.</text>
</comment>
<dbReference type="GO" id="GO:0016020">
    <property type="term" value="C:membrane"/>
    <property type="evidence" value="ECO:0007669"/>
    <property type="project" value="UniProtKB-SubCell"/>
</dbReference>
<evidence type="ECO:0000256" key="2">
    <source>
        <dbReference type="ARBA" id="ARBA00008130"/>
    </source>
</evidence>
<accession>A0A6C0IQ10</accession>
<keyword evidence="5 6" id="KW-0472">Membrane</keyword>
<evidence type="ECO:0000256" key="5">
    <source>
        <dbReference type="ARBA" id="ARBA00023136"/>
    </source>
</evidence>
<dbReference type="SMART" id="SM01021">
    <property type="entry name" value="Bac_rhodopsin"/>
    <property type="match status" value="1"/>
</dbReference>
<evidence type="ECO:0000256" key="4">
    <source>
        <dbReference type="ARBA" id="ARBA00022989"/>
    </source>
</evidence>
<dbReference type="Pfam" id="PF01036">
    <property type="entry name" value="Bac_rhodopsin"/>
    <property type="match status" value="1"/>
</dbReference>
<evidence type="ECO:0000256" key="3">
    <source>
        <dbReference type="ARBA" id="ARBA00022692"/>
    </source>
</evidence>
<sequence>MSEHTVGEYKSIEQRLSETPVVPTTAITPIHPPSEPTASLANKTEKEKIEVATNPLQYYVKVSYMITYILLLTTATITFIEAITTSNESVRHILNLETVISIIAGYFYSLFLGRINKAGEGDGAIDWKEMNKTRYVDWSITTPFMLLVLCAVLGKNVGKTVNVKTFGMIVLLNYFMLGTGYLGETDVMSKSVSALFGFGGLYGIFYLIYKNFLENKNVLANNVLFGIYLFIWSMYGVVYFLDEEYKNIFTNVLDAIAKSGMGIGLWAYYTKIIAL</sequence>
<feature type="transmembrane region" description="Helical" evidence="6">
    <location>
        <begin position="221"/>
        <end position="241"/>
    </location>
</feature>
<feature type="transmembrane region" description="Helical" evidence="6">
    <location>
        <begin position="62"/>
        <end position="82"/>
    </location>
</feature>
<feature type="transmembrane region" description="Helical" evidence="6">
    <location>
        <begin position="94"/>
        <end position="115"/>
    </location>
</feature>
<evidence type="ECO:0008006" key="8">
    <source>
        <dbReference type="Google" id="ProtNLM"/>
    </source>
</evidence>
<keyword evidence="3 6" id="KW-0812">Transmembrane</keyword>
<name>A0A6C0IQ10_9ZZZZ</name>
<protein>
    <recommendedName>
        <fullName evidence="8">Bacteriorhodopsin-like protein</fullName>
    </recommendedName>
</protein>
<comment type="subcellular location">
    <subcellularLocation>
        <location evidence="1">Membrane</location>
        <topology evidence="1">Multi-pass membrane protein</topology>
    </subcellularLocation>
</comment>
<feature type="transmembrane region" description="Helical" evidence="6">
    <location>
        <begin position="166"/>
        <end position="183"/>
    </location>
</feature>
<feature type="transmembrane region" description="Helical" evidence="6">
    <location>
        <begin position="189"/>
        <end position="209"/>
    </location>
</feature>
<dbReference type="SUPFAM" id="SSF81321">
    <property type="entry name" value="Family A G protein-coupled receptor-like"/>
    <property type="match status" value="1"/>
</dbReference>